<evidence type="ECO:0000256" key="1">
    <source>
        <dbReference type="ARBA" id="ARBA00023015"/>
    </source>
</evidence>
<keyword evidence="3" id="KW-0804">Transcription</keyword>
<dbReference type="GO" id="GO:0003700">
    <property type="term" value="F:DNA-binding transcription factor activity"/>
    <property type="evidence" value="ECO:0007669"/>
    <property type="project" value="InterPro"/>
</dbReference>
<keyword evidence="4" id="KW-0472">Membrane</keyword>
<dbReference type="SMART" id="SM00342">
    <property type="entry name" value="HTH_ARAC"/>
    <property type="match status" value="1"/>
</dbReference>
<evidence type="ECO:0000313" key="7">
    <source>
        <dbReference type="Proteomes" id="UP000323930"/>
    </source>
</evidence>
<organism evidence="6 7">
    <name type="scientific">Seonamhaeicola marinus</name>
    <dbReference type="NCBI Taxonomy" id="1912246"/>
    <lineage>
        <taxon>Bacteria</taxon>
        <taxon>Pseudomonadati</taxon>
        <taxon>Bacteroidota</taxon>
        <taxon>Flavobacteriia</taxon>
        <taxon>Flavobacteriales</taxon>
        <taxon>Flavobacteriaceae</taxon>
    </lineage>
</organism>
<reference evidence="6 7" key="1">
    <citation type="submission" date="2019-08" db="EMBL/GenBank/DDBJ databases">
        <title>Seonamhaeicola sediminis sp. nov., isolated from marine sediment.</title>
        <authorList>
            <person name="Cao W.R."/>
        </authorList>
    </citation>
    <scope>NUCLEOTIDE SEQUENCE [LARGE SCALE GENOMIC DNA]</scope>
    <source>
        <strain evidence="6 7">B011</strain>
    </source>
</reference>
<keyword evidence="2" id="KW-0238">DNA-binding</keyword>
<feature type="transmembrane region" description="Helical" evidence="4">
    <location>
        <begin position="6"/>
        <end position="26"/>
    </location>
</feature>
<dbReference type="OrthoDB" id="6283866at2"/>
<comment type="caution">
    <text evidence="6">The sequence shown here is derived from an EMBL/GenBank/DDBJ whole genome shotgun (WGS) entry which is preliminary data.</text>
</comment>
<sequence>MEAFKSFLNIVILLGALQGFISSILLFKYKHNRSNKFLAWIILFISLACLDVYLFQAIDNDVQSTTYHLIRAILPLGIYMPIFPLVYFYTKSLFNTEFKLNKSHKIQLYTVLFDIVPYLVALVYVVGVLMKSISSQNSDGYGNFIYIWNTYGDIPRWLSLMFYLRLTYKEISANNDSKVYKATISWVRQLFKAFLMFSILWLFYLIPYVIPSASEQLVKVLGWFPIYIPLSVLVYWLGIKGYIIGTKVNAHRAPKTKLEPHIIEKTVLKLNNAMQNDKLYLDASLKLNDIVAYVKIPQKTISAVLNQHLQKSFNEYVNEYRIEEVKSKLINPDFDHLTITGVALESGFNSQATFQRTFKKIVKQSPKAFRLNCTNTSINSSQI</sequence>
<evidence type="ECO:0000256" key="4">
    <source>
        <dbReference type="SAM" id="Phobius"/>
    </source>
</evidence>
<dbReference type="InterPro" id="IPR009057">
    <property type="entry name" value="Homeodomain-like_sf"/>
</dbReference>
<feature type="transmembrane region" description="Helical" evidence="4">
    <location>
        <begin position="111"/>
        <end position="133"/>
    </location>
</feature>
<keyword evidence="7" id="KW-1185">Reference proteome</keyword>
<feature type="transmembrane region" description="Helical" evidence="4">
    <location>
        <begin position="70"/>
        <end position="90"/>
    </location>
</feature>
<evidence type="ECO:0000256" key="3">
    <source>
        <dbReference type="ARBA" id="ARBA00023163"/>
    </source>
</evidence>
<dbReference type="PANTHER" id="PTHR43280">
    <property type="entry name" value="ARAC-FAMILY TRANSCRIPTIONAL REGULATOR"/>
    <property type="match status" value="1"/>
</dbReference>
<dbReference type="InterPro" id="IPR018062">
    <property type="entry name" value="HTH_AraC-typ_CS"/>
</dbReference>
<keyword evidence="1" id="KW-0805">Transcription regulation</keyword>
<evidence type="ECO:0000313" key="6">
    <source>
        <dbReference type="EMBL" id="TYA86780.1"/>
    </source>
</evidence>
<proteinExistence type="predicted"/>
<feature type="transmembrane region" description="Helical" evidence="4">
    <location>
        <begin position="222"/>
        <end position="243"/>
    </location>
</feature>
<dbReference type="SUPFAM" id="SSF46689">
    <property type="entry name" value="Homeodomain-like"/>
    <property type="match status" value="1"/>
</dbReference>
<dbReference type="PROSITE" id="PS01124">
    <property type="entry name" value="HTH_ARAC_FAMILY_2"/>
    <property type="match status" value="1"/>
</dbReference>
<dbReference type="AlphaFoldDB" id="A0A5D0IVB9"/>
<dbReference type="EMBL" id="VSDQ01000332">
    <property type="protein sequence ID" value="TYA86780.1"/>
    <property type="molecule type" value="Genomic_DNA"/>
</dbReference>
<evidence type="ECO:0000256" key="2">
    <source>
        <dbReference type="ARBA" id="ARBA00023125"/>
    </source>
</evidence>
<protein>
    <submittedName>
        <fullName evidence="6">Helix-turn-helix transcriptional regulator</fullName>
    </submittedName>
</protein>
<dbReference type="Gene3D" id="1.10.10.60">
    <property type="entry name" value="Homeodomain-like"/>
    <property type="match status" value="1"/>
</dbReference>
<dbReference type="Pfam" id="PF12833">
    <property type="entry name" value="HTH_18"/>
    <property type="match status" value="1"/>
</dbReference>
<dbReference type="PANTHER" id="PTHR43280:SF29">
    <property type="entry name" value="ARAC-FAMILY TRANSCRIPTIONAL REGULATOR"/>
    <property type="match status" value="1"/>
</dbReference>
<feature type="domain" description="HTH araC/xylS-type" evidence="5">
    <location>
        <begin position="264"/>
        <end position="372"/>
    </location>
</feature>
<keyword evidence="4" id="KW-1133">Transmembrane helix</keyword>
<feature type="transmembrane region" description="Helical" evidence="4">
    <location>
        <begin position="38"/>
        <end position="58"/>
    </location>
</feature>
<feature type="transmembrane region" description="Helical" evidence="4">
    <location>
        <begin position="189"/>
        <end position="210"/>
    </location>
</feature>
<evidence type="ECO:0000259" key="5">
    <source>
        <dbReference type="PROSITE" id="PS01124"/>
    </source>
</evidence>
<dbReference type="InterPro" id="IPR018060">
    <property type="entry name" value="HTH_AraC"/>
</dbReference>
<dbReference type="PROSITE" id="PS00041">
    <property type="entry name" value="HTH_ARAC_FAMILY_1"/>
    <property type="match status" value="1"/>
</dbReference>
<gene>
    <name evidence="6" type="ORF">FUA24_04440</name>
</gene>
<accession>A0A5D0IVB9</accession>
<feature type="transmembrane region" description="Helical" evidence="4">
    <location>
        <begin position="145"/>
        <end position="168"/>
    </location>
</feature>
<name>A0A5D0IVB9_9FLAO</name>
<dbReference type="GO" id="GO:0043565">
    <property type="term" value="F:sequence-specific DNA binding"/>
    <property type="evidence" value="ECO:0007669"/>
    <property type="project" value="InterPro"/>
</dbReference>
<keyword evidence="4" id="KW-0812">Transmembrane</keyword>
<dbReference type="RefSeq" id="WP_148540204.1">
    <property type="nucleotide sequence ID" value="NZ_VSDQ01000332.1"/>
</dbReference>
<dbReference type="Proteomes" id="UP000323930">
    <property type="component" value="Unassembled WGS sequence"/>
</dbReference>